<evidence type="ECO:0000256" key="2">
    <source>
        <dbReference type="ARBA" id="ARBA00022448"/>
    </source>
</evidence>
<evidence type="ECO:0000256" key="8">
    <source>
        <dbReference type="RuleBase" id="RU003857"/>
    </source>
</evidence>
<dbReference type="Proteomes" id="UP000095728">
    <property type="component" value="Unassembled WGS sequence"/>
</dbReference>
<dbReference type="InterPro" id="IPR003280">
    <property type="entry name" value="2pore_dom_K_chnl"/>
</dbReference>
<protein>
    <submittedName>
        <fullName evidence="11">Outward-rectifier potassium channel TOK1</fullName>
    </submittedName>
</protein>
<dbReference type="PRINTS" id="PR01333">
    <property type="entry name" value="2POREKCHANEL"/>
</dbReference>
<feature type="domain" description="Potassium channel" evidence="10">
    <location>
        <begin position="201"/>
        <end position="274"/>
    </location>
</feature>
<evidence type="ECO:0000256" key="1">
    <source>
        <dbReference type="ARBA" id="ARBA00004141"/>
    </source>
</evidence>
<dbReference type="InterPro" id="IPR013099">
    <property type="entry name" value="K_chnl_dom"/>
</dbReference>
<dbReference type="FunCoup" id="A0A1E5RCH1">
    <property type="interactions" value="17"/>
</dbReference>
<keyword evidence="3 8" id="KW-0812">Transmembrane</keyword>
<keyword evidence="6 9" id="KW-0472">Membrane</keyword>
<feature type="transmembrane region" description="Helical" evidence="9">
    <location>
        <begin position="249"/>
        <end position="268"/>
    </location>
</feature>
<accession>A0A1E5RCH1</accession>
<feature type="transmembrane region" description="Helical" evidence="9">
    <location>
        <begin position="151"/>
        <end position="175"/>
    </location>
</feature>
<comment type="caution">
    <text evidence="11">The sequence shown here is derived from an EMBL/GenBank/DDBJ whole genome shotgun (WGS) entry which is preliminary data.</text>
</comment>
<keyword evidence="7 8" id="KW-0407">Ion channel</keyword>
<feature type="transmembrane region" description="Helical" evidence="9">
    <location>
        <begin position="118"/>
        <end position="139"/>
    </location>
</feature>
<evidence type="ECO:0000259" key="10">
    <source>
        <dbReference type="Pfam" id="PF07885"/>
    </source>
</evidence>
<reference evidence="12" key="1">
    <citation type="journal article" date="2016" name="Genome Announc.">
        <title>Genome sequences of three species of Hanseniaspora isolated from spontaneous wine fermentations.</title>
        <authorList>
            <person name="Sternes P.R."/>
            <person name="Lee D."/>
            <person name="Kutyna D.R."/>
            <person name="Borneman A.R."/>
        </authorList>
    </citation>
    <scope>NUCLEOTIDE SEQUENCE [LARGE SCALE GENOMIC DNA]</scope>
    <source>
        <strain evidence="12">AWRI3579</strain>
    </source>
</reference>
<dbReference type="GO" id="GO:0030322">
    <property type="term" value="P:stabilization of membrane potential"/>
    <property type="evidence" value="ECO:0007669"/>
    <property type="project" value="TreeGrafter"/>
</dbReference>
<feature type="transmembrane region" description="Helical" evidence="9">
    <location>
        <begin position="332"/>
        <end position="351"/>
    </location>
</feature>
<feature type="transmembrane region" description="Helical" evidence="9">
    <location>
        <begin position="36"/>
        <end position="65"/>
    </location>
</feature>
<dbReference type="EMBL" id="LPNM01000008">
    <property type="protein sequence ID" value="OEJ84283.1"/>
    <property type="molecule type" value="Genomic_DNA"/>
</dbReference>
<dbReference type="Gene3D" id="1.10.287.70">
    <property type="match status" value="2"/>
</dbReference>
<dbReference type="GO" id="GO:0005886">
    <property type="term" value="C:plasma membrane"/>
    <property type="evidence" value="ECO:0007669"/>
    <property type="project" value="TreeGrafter"/>
</dbReference>
<evidence type="ECO:0000256" key="9">
    <source>
        <dbReference type="SAM" id="Phobius"/>
    </source>
</evidence>
<dbReference type="PANTHER" id="PTHR11003:SF342">
    <property type="entry name" value="OUTWARD-RECTIFIER POTASSIUM CHANNEL TOK1"/>
    <property type="match status" value="1"/>
</dbReference>
<dbReference type="OrthoDB" id="297496at2759"/>
<dbReference type="AlphaFoldDB" id="A0A1E5RCH1"/>
<evidence type="ECO:0000256" key="7">
    <source>
        <dbReference type="ARBA" id="ARBA00023303"/>
    </source>
</evidence>
<keyword evidence="2 8" id="KW-0813">Transport</keyword>
<feature type="transmembrane region" description="Helical" evidence="9">
    <location>
        <begin position="357"/>
        <end position="376"/>
    </location>
</feature>
<feature type="domain" description="Potassium channel" evidence="10">
    <location>
        <begin position="339"/>
        <end position="411"/>
    </location>
</feature>
<dbReference type="PANTHER" id="PTHR11003">
    <property type="entry name" value="POTASSIUM CHANNEL, SUBFAMILY K"/>
    <property type="match status" value="1"/>
</dbReference>
<dbReference type="GO" id="GO:0022841">
    <property type="term" value="F:potassium ion leak channel activity"/>
    <property type="evidence" value="ECO:0007669"/>
    <property type="project" value="TreeGrafter"/>
</dbReference>
<proteinExistence type="inferred from homology"/>
<feature type="transmembrane region" description="Helical" evidence="9">
    <location>
        <begin position="85"/>
        <end position="106"/>
    </location>
</feature>
<keyword evidence="5 8" id="KW-0406">Ion transport</keyword>
<feature type="transmembrane region" description="Helical" evidence="9">
    <location>
        <begin position="388"/>
        <end position="412"/>
    </location>
</feature>
<name>A0A1E5RCH1_9ASCO</name>
<dbReference type="STRING" id="56408.A0A1E5RCH1"/>
<evidence type="ECO:0000256" key="3">
    <source>
        <dbReference type="ARBA" id="ARBA00022692"/>
    </source>
</evidence>
<dbReference type="SUPFAM" id="SSF81324">
    <property type="entry name" value="Voltage-gated potassium channels"/>
    <property type="match status" value="2"/>
</dbReference>
<evidence type="ECO:0000313" key="11">
    <source>
        <dbReference type="EMBL" id="OEJ84283.1"/>
    </source>
</evidence>
<dbReference type="Pfam" id="PF07885">
    <property type="entry name" value="Ion_trans_2"/>
    <property type="match status" value="2"/>
</dbReference>
<comment type="subcellular location">
    <subcellularLocation>
        <location evidence="1">Membrane</location>
        <topology evidence="1">Multi-pass membrane protein</topology>
    </subcellularLocation>
</comment>
<evidence type="ECO:0000256" key="6">
    <source>
        <dbReference type="ARBA" id="ARBA00023136"/>
    </source>
</evidence>
<evidence type="ECO:0000256" key="5">
    <source>
        <dbReference type="ARBA" id="ARBA00023065"/>
    </source>
</evidence>
<evidence type="ECO:0000313" key="12">
    <source>
        <dbReference type="Proteomes" id="UP000095728"/>
    </source>
</evidence>
<dbReference type="InParanoid" id="A0A1E5RCH1"/>
<dbReference type="GO" id="GO:0015271">
    <property type="term" value="F:outward rectifier potassium channel activity"/>
    <property type="evidence" value="ECO:0007669"/>
    <property type="project" value="TreeGrafter"/>
</dbReference>
<keyword evidence="12" id="KW-1185">Reference proteome</keyword>
<keyword evidence="4 9" id="KW-1133">Transmembrane helix</keyword>
<sequence length="614" mass="70543">MHSTISFEPWVVDQRTLQFNQRKINLLYIDARCKRFVFWFFLSCYGPVITSVMGPVANMLSVAALVNSWRQTPEGKEIKDRTGIYVINATSLGIGCISNIILFMHFSNRLTYITSQLWNIFGWSIAMILLVADLLWCWNKEIRFTDKQKGIGFWYAFFTVILYAGCTATLSLHFLGYKLKKYAPKFNLSEDERTVMMYTLWLSCWFMWGAGMFSQIMNISYGSAVYYCVVSTTTVGLGDVTPQTVAAKIMTLIFFLSSLLILGLIVTLTRTIVQKSFRPIVSLHISESKRSIFLKDLANKNDHRAHDYRDYNQFLLMRKTHKECESYAKRSGAILSVVIWILFWLIGALIFKFIEDWSYFNALYFCFLCLITIGYGDFAPSTGAGRSFFVVWALAAVPLMTCLINSVGEYLYDLGWSLSGNLNKAIRLTYRKINKAVSALGSHFFRNLELILTTTQRTNSGENTSSSDEQIKIELAENLSESDRSGDDSNLLSNKQLKIEKKIERLWLLAKDYSLLSETEPDHKLLYQEWVSIFSLLPDKQFEVIFSKNFWLSNVSPIRYNTNESRLAFLQLSSALKLEMKKLFNQDGNYNALGALNRQNSSDFLEEHNIQNEA</sequence>
<gene>
    <name evidence="11" type="ORF">AWRI3579_g3118</name>
</gene>
<organism evidence="11 12">
    <name type="scientific">Hanseniaspora osmophila</name>
    <dbReference type="NCBI Taxonomy" id="56408"/>
    <lineage>
        <taxon>Eukaryota</taxon>
        <taxon>Fungi</taxon>
        <taxon>Dikarya</taxon>
        <taxon>Ascomycota</taxon>
        <taxon>Saccharomycotina</taxon>
        <taxon>Saccharomycetes</taxon>
        <taxon>Saccharomycodales</taxon>
        <taxon>Saccharomycodaceae</taxon>
        <taxon>Hanseniaspora</taxon>
    </lineage>
</organism>
<comment type="similarity">
    <text evidence="8">Belongs to the two pore domain potassium channel (TC 1.A.1.8) family.</text>
</comment>
<evidence type="ECO:0000256" key="4">
    <source>
        <dbReference type="ARBA" id="ARBA00022989"/>
    </source>
</evidence>
<feature type="transmembrane region" description="Helical" evidence="9">
    <location>
        <begin position="195"/>
        <end position="213"/>
    </location>
</feature>